<keyword evidence="9" id="KW-0238">DNA-binding</keyword>
<evidence type="ECO:0000256" key="7">
    <source>
        <dbReference type="ARBA" id="ARBA00022705"/>
    </source>
</evidence>
<dbReference type="NCBIfam" id="TIGR00663">
    <property type="entry name" value="dnan"/>
    <property type="match status" value="1"/>
</dbReference>
<reference evidence="14 15" key="1">
    <citation type="submission" date="2019-02" db="EMBL/GenBank/DDBJ databases">
        <authorList>
            <person name="Manzano-Marin A."/>
            <person name="Manzano-Marin A."/>
        </authorList>
    </citation>
    <scope>NUCLEOTIDE SEQUENCE [LARGE SCALE GENOMIC DNA]</scope>
    <source>
        <strain evidence="14 15">ErCilaricifoliae</strain>
    </source>
</reference>
<comment type="subcellular location">
    <subcellularLocation>
        <location evidence="1 10">Cytoplasm</location>
    </subcellularLocation>
</comment>
<evidence type="ECO:0000256" key="2">
    <source>
        <dbReference type="ARBA" id="ARBA00010752"/>
    </source>
</evidence>
<dbReference type="Pfam" id="PF00712">
    <property type="entry name" value="DNA_pol3_beta"/>
    <property type="match status" value="1"/>
</dbReference>
<dbReference type="InterPro" id="IPR046938">
    <property type="entry name" value="DNA_clamp_sf"/>
</dbReference>
<dbReference type="Proteomes" id="UP000294418">
    <property type="component" value="Chromosome"/>
</dbReference>
<feature type="domain" description="DNA polymerase III beta sliding clamp C-terminal" evidence="13">
    <location>
        <begin position="246"/>
        <end position="366"/>
    </location>
</feature>
<accession>A0A451DC89</accession>
<dbReference type="EMBL" id="LR217720">
    <property type="protein sequence ID" value="VFP83971.1"/>
    <property type="molecule type" value="Genomic_DNA"/>
</dbReference>
<dbReference type="GO" id="GO:0005737">
    <property type="term" value="C:cytoplasm"/>
    <property type="evidence" value="ECO:0007669"/>
    <property type="project" value="UniProtKB-SubCell"/>
</dbReference>
<dbReference type="SUPFAM" id="SSF55979">
    <property type="entry name" value="DNA clamp"/>
    <property type="match status" value="3"/>
</dbReference>
<evidence type="ECO:0000256" key="6">
    <source>
        <dbReference type="ARBA" id="ARBA00022695"/>
    </source>
</evidence>
<comment type="subunit">
    <text evidence="10">Forms a ring-shaped head-to-tail homodimer around DNA.</text>
</comment>
<evidence type="ECO:0000259" key="12">
    <source>
        <dbReference type="Pfam" id="PF02767"/>
    </source>
</evidence>
<dbReference type="PANTHER" id="PTHR30478">
    <property type="entry name" value="DNA POLYMERASE III SUBUNIT BETA"/>
    <property type="match status" value="1"/>
</dbReference>
<evidence type="ECO:0000256" key="5">
    <source>
        <dbReference type="ARBA" id="ARBA00022679"/>
    </source>
</evidence>
<dbReference type="GO" id="GO:0009360">
    <property type="term" value="C:DNA polymerase III complex"/>
    <property type="evidence" value="ECO:0007669"/>
    <property type="project" value="InterPro"/>
</dbReference>
<dbReference type="Pfam" id="PF02767">
    <property type="entry name" value="DNA_pol3_beta_2"/>
    <property type="match status" value="1"/>
</dbReference>
<evidence type="ECO:0000256" key="8">
    <source>
        <dbReference type="ARBA" id="ARBA00022932"/>
    </source>
</evidence>
<dbReference type="SMART" id="SM00480">
    <property type="entry name" value="POL3Bc"/>
    <property type="match status" value="1"/>
</dbReference>
<dbReference type="GO" id="GO:0008408">
    <property type="term" value="F:3'-5' exonuclease activity"/>
    <property type="evidence" value="ECO:0007669"/>
    <property type="project" value="InterPro"/>
</dbReference>
<dbReference type="RefSeq" id="WP_157989533.1">
    <property type="nucleotide sequence ID" value="NZ_LR217720.1"/>
</dbReference>
<dbReference type="GO" id="GO:0003677">
    <property type="term" value="F:DNA binding"/>
    <property type="evidence" value="ECO:0007669"/>
    <property type="project" value="UniProtKB-UniRule"/>
</dbReference>
<feature type="domain" description="DNA polymerase III beta sliding clamp central" evidence="12">
    <location>
        <begin position="130"/>
        <end position="244"/>
    </location>
</feature>
<dbReference type="InterPro" id="IPR022637">
    <property type="entry name" value="DNA_polIII_beta_cen"/>
</dbReference>
<dbReference type="OrthoDB" id="8421503at2"/>
<comment type="similarity">
    <text evidence="2 10">Belongs to the beta sliding clamp family.</text>
</comment>
<dbReference type="Gene3D" id="3.70.10.10">
    <property type="match status" value="1"/>
</dbReference>
<organism evidence="14 15">
    <name type="scientific">Candidatus Erwinia haradaeae</name>
    <dbReference type="NCBI Taxonomy" id="1922217"/>
    <lineage>
        <taxon>Bacteria</taxon>
        <taxon>Pseudomonadati</taxon>
        <taxon>Pseudomonadota</taxon>
        <taxon>Gammaproteobacteria</taxon>
        <taxon>Enterobacterales</taxon>
        <taxon>Erwiniaceae</taxon>
        <taxon>Erwinia</taxon>
    </lineage>
</organism>
<dbReference type="GO" id="GO:0006271">
    <property type="term" value="P:DNA strand elongation involved in DNA replication"/>
    <property type="evidence" value="ECO:0007669"/>
    <property type="project" value="TreeGrafter"/>
</dbReference>
<dbReference type="InterPro" id="IPR001001">
    <property type="entry name" value="DNA_polIII_beta"/>
</dbReference>
<dbReference type="AlphaFoldDB" id="A0A451DC89"/>
<evidence type="ECO:0000256" key="3">
    <source>
        <dbReference type="ARBA" id="ARBA00021035"/>
    </source>
</evidence>
<evidence type="ECO:0000256" key="10">
    <source>
        <dbReference type="PIRNR" id="PIRNR000804"/>
    </source>
</evidence>
<dbReference type="PANTHER" id="PTHR30478:SF0">
    <property type="entry name" value="BETA SLIDING CLAMP"/>
    <property type="match status" value="1"/>
</dbReference>
<evidence type="ECO:0000256" key="1">
    <source>
        <dbReference type="ARBA" id="ARBA00004496"/>
    </source>
</evidence>
<keyword evidence="7 10" id="KW-0235">DNA replication</keyword>
<evidence type="ECO:0000256" key="9">
    <source>
        <dbReference type="ARBA" id="ARBA00023125"/>
    </source>
</evidence>
<proteinExistence type="inferred from homology"/>
<dbReference type="Pfam" id="PF02768">
    <property type="entry name" value="DNA_pol3_beta_3"/>
    <property type="match status" value="1"/>
</dbReference>
<dbReference type="InterPro" id="IPR022634">
    <property type="entry name" value="DNA_polIII_beta_N"/>
</dbReference>
<evidence type="ECO:0000259" key="11">
    <source>
        <dbReference type="Pfam" id="PF00712"/>
    </source>
</evidence>
<dbReference type="CDD" id="cd00140">
    <property type="entry name" value="beta_clamp"/>
    <property type="match status" value="1"/>
</dbReference>
<protein>
    <recommendedName>
        <fullName evidence="3 10">Beta sliding clamp</fullName>
    </recommendedName>
</protein>
<gene>
    <name evidence="14" type="primary">dnaN</name>
    <name evidence="14" type="ORF">ERCILAFE3058_083</name>
</gene>
<comment type="function">
    <text evidence="10">Confers DNA tethering and processivity to DNA polymerases and other proteins. Acts as a clamp, forming a ring around DNA (a reaction catalyzed by the clamp-loading complex) which diffuses in an ATP-independent manner freely and bidirectionally along dsDNA. Initially characterized for its ability to contact the catalytic subunit of DNA polymerase III (Pol III), a complex, multichain enzyme responsible for most of the replicative synthesis in bacteria; Pol III exhibits 3'-5' exonuclease proofreading activity. The beta chain is required for initiation of replication as well as for processivity of DNA replication.</text>
</comment>
<dbReference type="GO" id="GO:0003887">
    <property type="term" value="F:DNA-directed DNA polymerase activity"/>
    <property type="evidence" value="ECO:0007669"/>
    <property type="project" value="UniProtKB-UniRule"/>
</dbReference>
<evidence type="ECO:0000259" key="13">
    <source>
        <dbReference type="Pfam" id="PF02768"/>
    </source>
</evidence>
<feature type="domain" description="DNA polymerase III beta sliding clamp N-terminal" evidence="11">
    <location>
        <begin position="1"/>
        <end position="120"/>
    </location>
</feature>
<evidence type="ECO:0000313" key="14">
    <source>
        <dbReference type="EMBL" id="VFP83971.1"/>
    </source>
</evidence>
<dbReference type="Gene3D" id="3.10.150.10">
    <property type="entry name" value="DNA Polymerase III, subunit A, domain 2"/>
    <property type="match status" value="1"/>
</dbReference>
<dbReference type="PIRSF" id="PIRSF000804">
    <property type="entry name" value="DNA_pol_III_b"/>
    <property type="match status" value="1"/>
</dbReference>
<sequence precursor="true">MQFNLKREVLLKPLQYVNALLGNRPAFPILGNILLEVKQDILLLTSADLEIEMVACIALMHKHQVGAITTPARKFFDICRGLPEGSEISVLLIGDKILIVSDRSRFYLATLPASNFPSLDGWKSEVGFSIAQSTVKRIIESTHFSMAHQDVRHYLNGILLETTRNELCAVATDGHRLAQCTMPVEQVMLPRYSVIIPRKGVIELLRVLNNSSIPVQIQFGRNHIRFSFGDMIFTSKLIDGSFPDYRRIFLAKPDKILKVNCYLLKQACARVAILSNGKLRSVRLCVHDNSLKITANNSDKEEAEEILDVMYSGTQVEISLNVSYIIDVLNALKCDTVCISLIDSVSRVQIEDTVNPSTRYIIMPMRV</sequence>
<keyword evidence="8 10" id="KW-0239">DNA-directed DNA polymerase</keyword>
<keyword evidence="6 10" id="KW-0548">Nucleotidyltransferase</keyword>
<evidence type="ECO:0000313" key="15">
    <source>
        <dbReference type="Proteomes" id="UP000294418"/>
    </source>
</evidence>
<name>A0A451DC89_9GAMM</name>
<keyword evidence="5 10" id="KW-0808">Transferase</keyword>
<evidence type="ECO:0000256" key="4">
    <source>
        <dbReference type="ARBA" id="ARBA00022490"/>
    </source>
</evidence>
<dbReference type="InterPro" id="IPR022635">
    <property type="entry name" value="DNA_polIII_beta_C"/>
</dbReference>
<keyword evidence="4 10" id="KW-0963">Cytoplasm</keyword>